<keyword evidence="3" id="KW-1185">Reference proteome</keyword>
<protein>
    <submittedName>
        <fullName evidence="2">Uncharacterized protein</fullName>
    </submittedName>
</protein>
<organism evidence="2 3">
    <name type="scientific">Williamsia marianensis</name>
    <dbReference type="NCBI Taxonomy" id="85044"/>
    <lineage>
        <taxon>Bacteria</taxon>
        <taxon>Bacillati</taxon>
        <taxon>Actinomycetota</taxon>
        <taxon>Actinomycetes</taxon>
        <taxon>Mycobacteriales</taxon>
        <taxon>Nocardiaceae</taxon>
        <taxon>Williamsia</taxon>
    </lineage>
</organism>
<proteinExistence type="predicted"/>
<name>A0ABU4EZY7_WILMA</name>
<feature type="region of interest" description="Disordered" evidence="1">
    <location>
        <begin position="1"/>
        <end position="23"/>
    </location>
</feature>
<feature type="compositionally biased region" description="Basic residues" evidence="1">
    <location>
        <begin position="1"/>
        <end position="14"/>
    </location>
</feature>
<evidence type="ECO:0000256" key="1">
    <source>
        <dbReference type="SAM" id="MobiDB-lite"/>
    </source>
</evidence>
<evidence type="ECO:0000313" key="2">
    <source>
        <dbReference type="EMBL" id="MDV7136824.1"/>
    </source>
</evidence>
<gene>
    <name evidence="2" type="ORF">R4198_24300</name>
</gene>
<sequence>MRTPDHRRRPHTPKVKSLEDAFRLAEQRPRSEVTLESLFAEEQRKYDDQRIGNPDLDPITQAVLDFWVAPYDPTDNEPPDSYRRGDIDSAIARAQQWHEMKTVSSVPLDDDQIIAWVKLHYKLVARDVLTLVGAGITAAQMDMRVWFGRLNKDRPRLVDRYLQGSVTVDEIHAELGKLRSWIEDRALHRAAGQS</sequence>
<evidence type="ECO:0000313" key="3">
    <source>
        <dbReference type="Proteomes" id="UP001185792"/>
    </source>
</evidence>
<dbReference type="Proteomes" id="UP001185792">
    <property type="component" value="Unassembled WGS sequence"/>
</dbReference>
<dbReference type="RefSeq" id="WP_317714788.1">
    <property type="nucleotide sequence ID" value="NZ_JAWLUM010000006.1"/>
</dbReference>
<dbReference type="EMBL" id="JAWLUM010000006">
    <property type="protein sequence ID" value="MDV7136824.1"/>
    <property type="molecule type" value="Genomic_DNA"/>
</dbReference>
<accession>A0ABU4EZY7</accession>
<reference evidence="2 3" key="1">
    <citation type="submission" date="2023-10" db="EMBL/GenBank/DDBJ databases">
        <title>Development of a sustainable strategy for remediation of hydrocarbon-contaminated territories based on the waste exchange concept.</title>
        <authorList>
            <person name="Krivoruchko A."/>
        </authorList>
    </citation>
    <scope>NUCLEOTIDE SEQUENCE [LARGE SCALE GENOMIC DNA]</scope>
    <source>
        <strain evidence="2 3">IEGM 1236</strain>
    </source>
</reference>
<comment type="caution">
    <text evidence="2">The sequence shown here is derived from an EMBL/GenBank/DDBJ whole genome shotgun (WGS) entry which is preliminary data.</text>
</comment>